<sequence>MKRNNIYVVFTLLLAVLFATSCKKDKASDFKMESQGPVGELMVVIEKNYLNSSLGDSIKEMLDIPYPGIPPMFGEGYFKLQTMPPSMFKGYAKRHRSVLEINIVDATKNILIKKDDPFAFNQNYMLLEAQNEEEALKLLAEHKMQILDYFDKGEVNHFAKLYGGQKSKFSAQLSDAFNAWIAAPEYSIKRNEDDFIWASRETKRTTQAIMVYEFPYTSEEQLNKENLIEKRDEVLKKYVKGPKEGSYVRTETEEAEVVHKVIDINGYYGVELRGYWTLENDFMGGPFLLFALVDEPNTRILILDSYVFAPESKFSKVKFIREIEGIFRTLRITPKE</sequence>
<keyword evidence="1" id="KW-0732">Signal</keyword>
<feature type="chain" id="PRO_5029501309" evidence="1">
    <location>
        <begin position="24"/>
        <end position="336"/>
    </location>
</feature>
<gene>
    <name evidence="2" type="ORF">C7377_1123</name>
</gene>
<name>A0A7L4UPS4_BALHA</name>
<proteinExistence type="predicted"/>
<evidence type="ECO:0000313" key="2">
    <source>
        <dbReference type="EMBL" id="PVX50806.1"/>
    </source>
</evidence>
<evidence type="ECO:0000313" key="3">
    <source>
        <dbReference type="Proteomes" id="UP000251835"/>
    </source>
</evidence>
<dbReference type="EMBL" id="QENZ01000004">
    <property type="protein sequence ID" value="PVX50806.1"/>
    <property type="molecule type" value="Genomic_DNA"/>
</dbReference>
<evidence type="ECO:0000256" key="1">
    <source>
        <dbReference type="SAM" id="SignalP"/>
    </source>
</evidence>
<reference evidence="2 3" key="1">
    <citation type="submission" date="2018-05" db="EMBL/GenBank/DDBJ databases">
        <title>Genomic Encyclopedia of Type Strains, Phase IV (KMG-IV): sequencing the most valuable type-strain genomes for metagenomic binning, comparative biology and taxonomic classification.</title>
        <authorList>
            <person name="Goeker M."/>
        </authorList>
    </citation>
    <scope>NUCLEOTIDE SEQUENCE [LARGE SCALE GENOMIC DNA]</scope>
    <source>
        <strain evidence="2 3">DSM 28579</strain>
    </source>
</reference>
<protein>
    <submittedName>
        <fullName evidence="2">Uncharacterized protein DUF4837</fullName>
    </submittedName>
</protein>
<comment type="caution">
    <text evidence="2">The sequence shown here is derived from an EMBL/GenBank/DDBJ whole genome shotgun (WGS) entry which is preliminary data.</text>
</comment>
<dbReference type="AlphaFoldDB" id="A0A7L4UPS4"/>
<keyword evidence="3" id="KW-1185">Reference proteome</keyword>
<organism evidence="2 3">
    <name type="scientific">Balneicella halophila</name>
    <dbReference type="NCBI Taxonomy" id="1537566"/>
    <lineage>
        <taxon>Bacteria</taxon>
        <taxon>Pseudomonadati</taxon>
        <taxon>Bacteroidota</taxon>
        <taxon>Bacteroidia</taxon>
        <taxon>Bacteroidales</taxon>
        <taxon>Balneicellaceae</taxon>
        <taxon>Balneicella</taxon>
    </lineage>
</organism>
<dbReference type="RefSeq" id="WP_116496360.1">
    <property type="nucleotide sequence ID" value="NZ_QENZ01000004.1"/>
</dbReference>
<dbReference type="InterPro" id="IPR032286">
    <property type="entry name" value="DUF4837"/>
</dbReference>
<feature type="signal peptide" evidence="1">
    <location>
        <begin position="1"/>
        <end position="23"/>
    </location>
</feature>
<dbReference type="OrthoDB" id="1115230at2"/>
<accession>A0A7L4UPS4</accession>
<dbReference type="Proteomes" id="UP000251835">
    <property type="component" value="Unassembled WGS sequence"/>
</dbReference>
<dbReference type="PROSITE" id="PS51257">
    <property type="entry name" value="PROKAR_LIPOPROTEIN"/>
    <property type="match status" value="1"/>
</dbReference>
<dbReference type="Pfam" id="PF16125">
    <property type="entry name" value="DUF4837"/>
    <property type="match status" value="1"/>
</dbReference>